<feature type="compositionally biased region" description="Basic residues" evidence="1">
    <location>
        <begin position="35"/>
        <end position="47"/>
    </location>
</feature>
<accession>A0A195D4G7</accession>
<keyword evidence="2" id="KW-0812">Transmembrane</keyword>
<keyword evidence="4" id="KW-1185">Reference proteome</keyword>
<reference evidence="3 4" key="1">
    <citation type="submission" date="2016-03" db="EMBL/GenBank/DDBJ databases">
        <title>Cyphomyrmex costatus WGS genome.</title>
        <authorList>
            <person name="Nygaard S."/>
            <person name="Hu H."/>
            <person name="Boomsma J."/>
            <person name="Zhang G."/>
        </authorList>
    </citation>
    <scope>NUCLEOTIDE SEQUENCE [LARGE SCALE GENOMIC DNA]</scope>
    <source>
        <strain evidence="3">MS0001</strain>
        <tissue evidence="3">Whole body</tissue>
    </source>
</reference>
<name>A0A195D4G7_9HYME</name>
<evidence type="ECO:0000313" key="3">
    <source>
        <dbReference type="EMBL" id="KYN07772.1"/>
    </source>
</evidence>
<keyword evidence="2" id="KW-0472">Membrane</keyword>
<organism evidence="3 4">
    <name type="scientific">Cyphomyrmex costatus</name>
    <dbReference type="NCBI Taxonomy" id="456900"/>
    <lineage>
        <taxon>Eukaryota</taxon>
        <taxon>Metazoa</taxon>
        <taxon>Ecdysozoa</taxon>
        <taxon>Arthropoda</taxon>
        <taxon>Hexapoda</taxon>
        <taxon>Insecta</taxon>
        <taxon>Pterygota</taxon>
        <taxon>Neoptera</taxon>
        <taxon>Endopterygota</taxon>
        <taxon>Hymenoptera</taxon>
        <taxon>Apocrita</taxon>
        <taxon>Aculeata</taxon>
        <taxon>Formicoidea</taxon>
        <taxon>Formicidae</taxon>
        <taxon>Myrmicinae</taxon>
        <taxon>Cyphomyrmex</taxon>
    </lineage>
</organism>
<sequence>MQRLAPSLMPATRYVSKQLADWSVLDQDETADRRGSRRKRPCKRNPRKSASARSNRDIPFALLTKRSHSRVLSASLLWHKQHTMPEPAFALFYIFFFFFHSFVTLPPCLVGRCTILGLEKLLFLPFYIVQYPSKSRDTTFDVNTTLSFRFFFSHSRNYSFPFSPSLSLNSVTPLHNSLLPTHTNPFPTSLYDQLRYISKI</sequence>
<gene>
    <name evidence="3" type="ORF">ALC62_01283</name>
</gene>
<feature type="transmembrane region" description="Helical" evidence="2">
    <location>
        <begin position="87"/>
        <end position="103"/>
    </location>
</feature>
<feature type="region of interest" description="Disordered" evidence="1">
    <location>
        <begin position="30"/>
        <end position="54"/>
    </location>
</feature>
<dbReference type="EMBL" id="KQ976870">
    <property type="protein sequence ID" value="KYN07772.1"/>
    <property type="molecule type" value="Genomic_DNA"/>
</dbReference>
<evidence type="ECO:0000256" key="1">
    <source>
        <dbReference type="SAM" id="MobiDB-lite"/>
    </source>
</evidence>
<evidence type="ECO:0000313" key="4">
    <source>
        <dbReference type="Proteomes" id="UP000078542"/>
    </source>
</evidence>
<dbReference type="Proteomes" id="UP000078542">
    <property type="component" value="Unassembled WGS sequence"/>
</dbReference>
<keyword evidence="2" id="KW-1133">Transmembrane helix</keyword>
<protein>
    <submittedName>
        <fullName evidence="3">Uncharacterized protein</fullName>
    </submittedName>
</protein>
<evidence type="ECO:0000256" key="2">
    <source>
        <dbReference type="SAM" id="Phobius"/>
    </source>
</evidence>
<dbReference type="AlphaFoldDB" id="A0A195D4G7"/>
<proteinExistence type="predicted"/>